<evidence type="ECO:0000313" key="3">
    <source>
        <dbReference type="Proteomes" id="UP000694904"/>
    </source>
</evidence>
<sequence>MDDENKKQRETHVQLPDANMNETETDEPQQQQQQQQQRPQQSQQQQLQLELGLELEEGVRVEPRFVNFDWQQRQQLDEAKALVKDMIDYMLPASETEKDAEEASKIAQLEQTTAGAGAAVEAVASSVQSTDARLQRILRLLDCYTRNLEEHVLSVRRGETCTCTELQLTQHCELGTQTLPLNSLRVDVTSTIRPKINARDIQLQQQQQQQQQQRQPQQQSQQQQQTHSDTASTTPAPPPPPAAAAAAAATATAAPCERRYHTITISANTTSAYASRPRPNTLLGRIGHTLGDFAGACCLCLQVNKDCVFCLGFFIAFVISASFLTAFFYRTINLTQSLRPSPIDSGDSAATPGNMVTLRFNGGYYYIYNSQRQNFL</sequence>
<keyword evidence="2" id="KW-1133">Transmembrane helix</keyword>
<dbReference type="PANTHER" id="PTHR46007">
    <property type="entry name" value="MEDIATOR OF RNA POLYMERASE II TRANSCRIPTION SUBUNIT 12"/>
    <property type="match status" value="1"/>
</dbReference>
<dbReference type="InterPro" id="IPR051647">
    <property type="entry name" value="Mediator_comp_sub12"/>
</dbReference>
<feature type="compositionally biased region" description="Low complexity" evidence="1">
    <location>
        <begin position="202"/>
        <end position="234"/>
    </location>
</feature>
<reference evidence="3" key="2">
    <citation type="journal article" date="2016" name="G3 (Bethesda)">
        <title>Genome Evolution in Three Species of Cactophilic Drosophila.</title>
        <authorList>
            <person name="Sanchez-Flores A."/>
            <person name="Penazola F."/>
            <person name="Carpinteyro-Ponce J."/>
            <person name="Nazario-Yepiz N."/>
            <person name="Abreu-Goodger C."/>
            <person name="Machado C.A."/>
            <person name="Markow T.A."/>
        </authorList>
    </citation>
    <scope>NUCLEOTIDE SEQUENCE [LARGE SCALE GENOMIC DNA]</scope>
</reference>
<evidence type="ECO:0000256" key="1">
    <source>
        <dbReference type="SAM" id="MobiDB-lite"/>
    </source>
</evidence>
<feature type="compositionally biased region" description="Basic and acidic residues" evidence="1">
    <location>
        <begin position="1"/>
        <end position="12"/>
    </location>
</feature>
<reference evidence="4" key="3">
    <citation type="submission" date="2025-08" db="UniProtKB">
        <authorList>
            <consortium name="RefSeq"/>
        </authorList>
    </citation>
    <scope>IDENTIFICATION</scope>
    <source>
        <tissue evidence="4">Whole organism</tissue>
    </source>
</reference>
<evidence type="ECO:0000256" key="2">
    <source>
        <dbReference type="SAM" id="Phobius"/>
    </source>
</evidence>
<keyword evidence="2" id="KW-0812">Transmembrane</keyword>
<dbReference type="GeneID" id="108610210"/>
<proteinExistence type="predicted"/>
<protein>
    <submittedName>
        <fullName evidence="4">Uncharacterized protein</fullName>
    </submittedName>
</protein>
<evidence type="ECO:0000313" key="4">
    <source>
        <dbReference type="RefSeq" id="XP_017857655.1"/>
    </source>
</evidence>
<dbReference type="Proteomes" id="UP000694904">
    <property type="component" value="Chromosome 3"/>
</dbReference>
<reference evidence="3" key="1">
    <citation type="journal article" date="1997" name="Nucleic Acids Res.">
        <title>tRNAscan-SE: a program for improved detection of transfer RNA genes in genomic sequence.</title>
        <authorList>
            <person name="Lowe T.M."/>
            <person name="Eddy S.R."/>
        </authorList>
    </citation>
    <scope>NUCLEOTIDE SEQUENCE [LARGE SCALE GENOMIC DNA]</scope>
</reference>
<dbReference type="PANTHER" id="PTHR46007:SF8">
    <property type="entry name" value="C2H2-TYPE DOMAIN-CONTAINING PROTEIN"/>
    <property type="match status" value="1"/>
</dbReference>
<feature type="compositionally biased region" description="Low complexity" evidence="1">
    <location>
        <begin position="28"/>
        <end position="47"/>
    </location>
</feature>
<dbReference type="RefSeq" id="XP_017857655.1">
    <property type="nucleotide sequence ID" value="XM_018002166.1"/>
</dbReference>
<keyword evidence="2" id="KW-0472">Membrane</keyword>
<feature type="transmembrane region" description="Helical" evidence="2">
    <location>
        <begin position="311"/>
        <end position="329"/>
    </location>
</feature>
<accession>A0ABM1NRR9</accession>
<feature type="region of interest" description="Disordered" evidence="1">
    <location>
        <begin position="1"/>
        <end position="47"/>
    </location>
</feature>
<gene>
    <name evidence="4" type="primary">LOC108610210</name>
</gene>
<feature type="region of interest" description="Disordered" evidence="1">
    <location>
        <begin position="201"/>
        <end position="248"/>
    </location>
</feature>
<name>A0ABM1NRR9_DROAR</name>
<keyword evidence="3" id="KW-1185">Reference proteome</keyword>
<organism evidence="3 4">
    <name type="scientific">Drosophila arizonae</name>
    <name type="common">Fruit fly</name>
    <dbReference type="NCBI Taxonomy" id="7263"/>
    <lineage>
        <taxon>Eukaryota</taxon>
        <taxon>Metazoa</taxon>
        <taxon>Ecdysozoa</taxon>
        <taxon>Arthropoda</taxon>
        <taxon>Hexapoda</taxon>
        <taxon>Insecta</taxon>
        <taxon>Pterygota</taxon>
        <taxon>Neoptera</taxon>
        <taxon>Endopterygota</taxon>
        <taxon>Diptera</taxon>
        <taxon>Brachycera</taxon>
        <taxon>Muscomorpha</taxon>
        <taxon>Ephydroidea</taxon>
        <taxon>Drosophilidae</taxon>
        <taxon>Drosophila</taxon>
    </lineage>
</organism>